<feature type="domain" description="Glucose/Sorbosone dehydrogenase" evidence="1">
    <location>
        <begin position="146"/>
        <end position="479"/>
    </location>
</feature>
<protein>
    <submittedName>
        <fullName evidence="2">PQQ-dependent sugar dehydrogenase</fullName>
    </submittedName>
</protein>
<dbReference type="AlphaFoldDB" id="A0A7Y2K172"/>
<accession>A0A7Y2K172</accession>
<dbReference type="InterPro" id="IPR012938">
    <property type="entry name" value="Glc/Sorbosone_DH"/>
</dbReference>
<dbReference type="Gene3D" id="2.120.10.30">
    <property type="entry name" value="TolB, C-terminal domain"/>
    <property type="match status" value="1"/>
</dbReference>
<gene>
    <name evidence="2" type="ORF">HGB41_17485</name>
</gene>
<dbReference type="PANTHER" id="PTHR19328:SF75">
    <property type="entry name" value="ALDOSE SUGAR DEHYDROGENASE YLII"/>
    <property type="match status" value="1"/>
</dbReference>
<dbReference type="EMBL" id="JABAIV010000006">
    <property type="protein sequence ID" value="NNG24781.1"/>
    <property type="molecule type" value="Genomic_DNA"/>
</dbReference>
<dbReference type="PROSITE" id="PS51257">
    <property type="entry name" value="PROKAR_LIPOPROTEIN"/>
    <property type="match status" value="1"/>
</dbReference>
<dbReference type="Pfam" id="PF07995">
    <property type="entry name" value="GSDH"/>
    <property type="match status" value="1"/>
</dbReference>
<dbReference type="Proteomes" id="UP000533905">
    <property type="component" value="Unassembled WGS sequence"/>
</dbReference>
<evidence type="ECO:0000313" key="2">
    <source>
        <dbReference type="EMBL" id="NNG24781.1"/>
    </source>
</evidence>
<evidence type="ECO:0000313" key="3">
    <source>
        <dbReference type="Proteomes" id="UP000533905"/>
    </source>
</evidence>
<dbReference type="PANTHER" id="PTHR19328">
    <property type="entry name" value="HEDGEHOG-INTERACTING PROTEIN"/>
    <property type="match status" value="1"/>
</dbReference>
<dbReference type="InterPro" id="IPR011041">
    <property type="entry name" value="Quinoprot_gluc/sorb_DH_b-prop"/>
</dbReference>
<evidence type="ECO:0000259" key="1">
    <source>
        <dbReference type="Pfam" id="PF07995"/>
    </source>
</evidence>
<dbReference type="RefSeq" id="WP_171086747.1">
    <property type="nucleotide sequence ID" value="NZ_JABAIV010000006.1"/>
</dbReference>
<dbReference type="SUPFAM" id="SSF50952">
    <property type="entry name" value="Soluble quinoprotein glucose dehydrogenase"/>
    <property type="match status" value="1"/>
</dbReference>
<comment type="caution">
    <text evidence="2">The sequence shown here is derived from an EMBL/GenBank/DDBJ whole genome shotgun (WGS) entry which is preliminary data.</text>
</comment>
<name>A0A7Y2K172_9BURK</name>
<organism evidence="2 3">
    <name type="scientific">Telluria aromaticivorans</name>
    <dbReference type="NCBI Taxonomy" id="2725995"/>
    <lineage>
        <taxon>Bacteria</taxon>
        <taxon>Pseudomonadati</taxon>
        <taxon>Pseudomonadota</taxon>
        <taxon>Betaproteobacteria</taxon>
        <taxon>Burkholderiales</taxon>
        <taxon>Oxalobacteraceae</taxon>
        <taxon>Telluria group</taxon>
        <taxon>Telluria</taxon>
    </lineage>
</organism>
<reference evidence="2 3" key="1">
    <citation type="submission" date="2020-04" db="EMBL/GenBank/DDBJ databases">
        <title>Massilia sp. nov., a cold adapted bacteria isolated from Arctic soil.</title>
        <authorList>
            <person name="Son J."/>
            <person name="Ka J.-O."/>
        </authorList>
    </citation>
    <scope>NUCLEOTIDE SEQUENCE [LARGE SCALE GENOMIC DNA]</scope>
    <source>
        <strain evidence="2 3">ML15P13</strain>
    </source>
</reference>
<sequence>MLTEHVRIVLRTLLLLLALATIASLSACGGGGGSPGTPGPTPPPAATTGTLVVTTTGLPAGVNASVRVTGPNNFQQDLTASQTLASLAAGSYSVAAAPVNASGVSYTPTPATQSAVVTAGGTVTATVSYGGTAVSIALSEVAANLENPTWLSAPTGDTRLFVLERPGRIRIVQNGNVLTLPFLDISGRVFTGGEGGLLSLAFDPAFARNGYFYIYYTDPQQNIVIERFTASSNPSLADPTSNLVILRIPHANFTNHFGGQVAFGPDGFLYLGTGDGGGAGDPLRNGQNLNSLLGKLLRIDVATAVAGQPFTIPPSNPYINQAGRRGEIWAAGLRNPWRFSWDSGQLYLSDVGQDRREEINISVAGTAGLNYGWNTMEGTLCFNATTCDRTGLTLPVFEYDHGANDANGCSITGGFVYRGSAMPELAGRYFYSDYCRGFLKSFLATGGNVTEQRDWNISGIGNVISFGQDGVGELYLTTSRGSVYKIGRSPAP</sequence>
<dbReference type="InterPro" id="IPR011042">
    <property type="entry name" value="6-blade_b-propeller_TolB-like"/>
</dbReference>
<keyword evidence="3" id="KW-1185">Reference proteome</keyword>
<proteinExistence type="predicted"/>